<gene>
    <name evidence="1" type="ORF">BN1012_Phect1455</name>
</gene>
<dbReference type="HOGENOM" id="CLU_030357_0_0_5"/>
<sequence length="475" mass="52495">MTEILETDYLIVGAGAMGMAFADTLISETDARVLMVDGHAKPGGHWNDAYPFVTLHQPAAFYGVASRELSSGQKDQVGLNKGMYDLSSGADVTSYFDDVMRHQFLPTGRVQYFPMCHYTGDMDATHTFHSIASGRQYEVKVTKKIVNATYLKNSVPSTHVPNFDVADGVTFMPLNDLPKISKTPDNYVVIGGGKTGIDACLWLLETGVSPDQICWIKSRDAWLLNRLNTQPTAEFFTHTMGAQAAQMESIAGAKDMEDMFDRLEESGYFVRIDKTVRPSMFHGATISELELEALRSIKNIVRLGRVQHVGQTEIVLDKGTIPTSANAVHVDCSATAVSNRETTPVFNGHVITPQFVRSYQPLFSASLIAHTEATYGDDEDLKNQICGVVPLPDTTDDYVRFTFAAMMNQYTWSTREEIGQWLLTNRLDGFSKTVADVAQDDDEKIAILKRMRKAAVPAVTRLGEFMAEIDKKAAA</sequence>
<dbReference type="AlphaFoldDB" id="X5MF89"/>
<dbReference type="Proteomes" id="UP000032160">
    <property type="component" value="Chromosome I"/>
</dbReference>
<organism evidence="1 2">
    <name type="scientific">Candidatus Phaeomarinibacter ectocarpi</name>
    <dbReference type="NCBI Taxonomy" id="1458461"/>
    <lineage>
        <taxon>Bacteria</taxon>
        <taxon>Pseudomonadati</taxon>
        <taxon>Pseudomonadota</taxon>
        <taxon>Alphaproteobacteria</taxon>
        <taxon>Hyphomicrobiales</taxon>
        <taxon>Parvibaculaceae</taxon>
        <taxon>Candidatus Phaeomarinibacter</taxon>
    </lineage>
</organism>
<reference evidence="1 2" key="1">
    <citation type="journal article" date="2014" name="Front. Genet.">
        <title>Genome and metabolic network of "Candidatus Phaeomarinobacter ectocarpi" Ec32, a new candidate genus of Alphaproteobacteria frequently associated with brown algae.</title>
        <authorList>
            <person name="Dittami S.M."/>
            <person name="Barbeyron T."/>
            <person name="Boyen C."/>
            <person name="Cambefort J."/>
            <person name="Collet G."/>
            <person name="Delage L."/>
            <person name="Gobet A."/>
            <person name="Groisillier A."/>
            <person name="Leblanc C."/>
            <person name="Michel G."/>
            <person name="Scornet D."/>
            <person name="Siegel A."/>
            <person name="Tapia J.E."/>
            <person name="Tonon T."/>
        </authorList>
    </citation>
    <scope>NUCLEOTIDE SEQUENCE [LARGE SCALE GENOMIC DNA]</scope>
    <source>
        <strain evidence="1 2">Ec32</strain>
    </source>
</reference>
<name>X5MF89_9HYPH</name>
<evidence type="ECO:0000313" key="1">
    <source>
        <dbReference type="EMBL" id="CDO59669.1"/>
    </source>
</evidence>
<dbReference type="EMBL" id="HG966617">
    <property type="protein sequence ID" value="CDO59669.1"/>
    <property type="molecule type" value="Genomic_DNA"/>
</dbReference>
<dbReference type="PATRIC" id="fig|1458461.3.peg.1454"/>
<dbReference type="Pfam" id="PF13450">
    <property type="entry name" value="NAD_binding_8"/>
    <property type="match status" value="1"/>
</dbReference>
<protein>
    <recommendedName>
        <fullName evidence="3">NAD(P)/FAD-dependent oxidoreductase</fullName>
    </recommendedName>
</protein>
<dbReference type="STRING" id="1458461.BN1012_Phect1455"/>
<evidence type="ECO:0008006" key="3">
    <source>
        <dbReference type="Google" id="ProtNLM"/>
    </source>
</evidence>
<dbReference type="InterPro" id="IPR036188">
    <property type="entry name" value="FAD/NAD-bd_sf"/>
</dbReference>
<keyword evidence="2" id="KW-1185">Reference proteome</keyword>
<dbReference type="OrthoDB" id="9773233at2"/>
<evidence type="ECO:0000313" key="2">
    <source>
        <dbReference type="Proteomes" id="UP000032160"/>
    </source>
</evidence>
<accession>X5MF89</accession>
<dbReference type="KEGG" id="pect:BN1012_Phect1455"/>
<proteinExistence type="predicted"/>
<dbReference type="RefSeq" id="WP_043950254.1">
    <property type="nucleotide sequence ID" value="NZ_HG966617.1"/>
</dbReference>
<dbReference type="SUPFAM" id="SSF51905">
    <property type="entry name" value="FAD/NAD(P)-binding domain"/>
    <property type="match status" value="1"/>
</dbReference>
<dbReference type="Gene3D" id="3.50.50.60">
    <property type="entry name" value="FAD/NAD(P)-binding domain"/>
    <property type="match status" value="1"/>
</dbReference>